<evidence type="ECO:0000256" key="1">
    <source>
        <dbReference type="ARBA" id="ARBA00008276"/>
    </source>
</evidence>
<evidence type="ECO:0000313" key="5">
    <source>
        <dbReference type="EMBL" id="KAG7137470.1"/>
    </source>
</evidence>
<dbReference type="GO" id="GO:0004326">
    <property type="term" value="F:tetrahydrofolylpolyglutamate synthase activity"/>
    <property type="evidence" value="ECO:0007669"/>
    <property type="project" value="InterPro"/>
</dbReference>
<keyword evidence="3" id="KW-0547">Nucleotide-binding</keyword>
<evidence type="ECO:0000256" key="3">
    <source>
        <dbReference type="ARBA" id="ARBA00022741"/>
    </source>
</evidence>
<dbReference type="GO" id="GO:0005524">
    <property type="term" value="F:ATP binding"/>
    <property type="evidence" value="ECO:0007669"/>
    <property type="project" value="UniProtKB-KW"/>
</dbReference>
<dbReference type="InterPro" id="IPR001645">
    <property type="entry name" value="Folylpolyglutamate_synth"/>
</dbReference>
<dbReference type="OrthoDB" id="5212574at2759"/>
<protein>
    <submittedName>
        <fullName evidence="5">Dihydrofolate synthetase like protein</fullName>
    </submittedName>
</protein>
<dbReference type="NCBIfam" id="TIGR01499">
    <property type="entry name" value="folC"/>
    <property type="match status" value="1"/>
</dbReference>
<dbReference type="EMBL" id="JAEMWZ010000086">
    <property type="protein sequence ID" value="KAG7137470.1"/>
    <property type="molecule type" value="Genomic_DNA"/>
</dbReference>
<name>A0A8I2ZRF8_VERLO</name>
<keyword evidence="4" id="KW-0067">ATP-binding</keyword>
<evidence type="ECO:0000256" key="2">
    <source>
        <dbReference type="ARBA" id="ARBA00022598"/>
    </source>
</evidence>
<dbReference type="Proteomes" id="UP000689129">
    <property type="component" value="Unassembled WGS sequence"/>
</dbReference>
<evidence type="ECO:0000313" key="6">
    <source>
        <dbReference type="Proteomes" id="UP000689129"/>
    </source>
</evidence>
<dbReference type="GO" id="GO:0005829">
    <property type="term" value="C:cytosol"/>
    <property type="evidence" value="ECO:0007669"/>
    <property type="project" value="TreeGrafter"/>
</dbReference>
<dbReference type="PANTHER" id="PTHR11136:SF0">
    <property type="entry name" value="DIHYDROFOLATE SYNTHETASE-RELATED"/>
    <property type="match status" value="1"/>
</dbReference>
<dbReference type="GO" id="GO:0005739">
    <property type="term" value="C:mitochondrion"/>
    <property type="evidence" value="ECO:0007669"/>
    <property type="project" value="TreeGrafter"/>
</dbReference>
<keyword evidence="2" id="KW-0436">Ligase</keyword>
<organism evidence="5 6">
    <name type="scientific">Verticillium longisporum</name>
    <name type="common">Verticillium dahliae var. longisporum</name>
    <dbReference type="NCBI Taxonomy" id="100787"/>
    <lineage>
        <taxon>Eukaryota</taxon>
        <taxon>Fungi</taxon>
        <taxon>Dikarya</taxon>
        <taxon>Ascomycota</taxon>
        <taxon>Pezizomycotina</taxon>
        <taxon>Sordariomycetes</taxon>
        <taxon>Hypocreomycetidae</taxon>
        <taxon>Glomerellales</taxon>
        <taxon>Plectosphaerellaceae</taxon>
        <taxon>Verticillium</taxon>
    </lineage>
</organism>
<dbReference type="PANTHER" id="PTHR11136">
    <property type="entry name" value="FOLYLPOLYGLUTAMATE SYNTHASE-RELATED"/>
    <property type="match status" value="1"/>
</dbReference>
<dbReference type="AlphaFoldDB" id="A0A8I2ZRF8"/>
<reference evidence="5" key="1">
    <citation type="journal article" date="2021" name="Mol. Plant Pathol.">
        <title>A 20-kb lineage-specific genomic region tames virulence in pathogenic amphidiploid Verticillium longisporum.</title>
        <authorList>
            <person name="Harting R."/>
            <person name="Starke J."/>
            <person name="Kusch H."/>
            <person name="Poggeler S."/>
            <person name="Maurus I."/>
            <person name="Schluter R."/>
            <person name="Landesfeind M."/>
            <person name="Bulla I."/>
            <person name="Nowrousian M."/>
            <person name="de Jonge R."/>
            <person name="Stahlhut G."/>
            <person name="Hoff K.J."/>
            <person name="Asshauer K.P."/>
            <person name="Thurmer A."/>
            <person name="Stanke M."/>
            <person name="Daniel R."/>
            <person name="Morgenstern B."/>
            <person name="Thomma B.P.H.J."/>
            <person name="Kronstad J.W."/>
            <person name="Braus-Stromeyer S.A."/>
            <person name="Braus G.H."/>
        </authorList>
    </citation>
    <scope>NUCLEOTIDE SEQUENCE</scope>
    <source>
        <strain evidence="5">Vl32</strain>
    </source>
</reference>
<sequence length="454" mass="50134">MKGVSLNLQRMARAMGSVSQSWEAIHVAGTNGKGSVCTYLSALCKRSNIHNGLFTSPYLVEPRDAINIDGVPILQRNYARYRQQILDDQALRTAEDGQGDVPTSRVLAPLTEFELVTMTAFTAFDDATIDVGIVEVGLGGRLDSTNALRTKKVTVITKIGLDHQKMLGETLPEIAKEKAGIMMANVPCVVDGSNPPEVLEVFRQHALGVGAPLYLTTDYRHLLEELYQSEVMPHQAQNMACAITAFRLAFPEVKLSVAEALPVMANALHRGRLSWLDVSRHFSSRKDKPFLVDGAHNPQSAGTLSAYVEKYVRQNDEPISWVIAVSNQDGKDAQGMFRTLFRPDDKVACVAFRRRSTMPWVEPVEPLSLAKTIQTLGFTVRNFDESSIPSGTLAEGSSWAVQQNTPVLERLQHSSITLRLVCNASAKITTQFWCFPEDLLVEKHAFPRPKAMPT</sequence>
<gene>
    <name evidence="5" type="ORF">HYQ45_005134</name>
</gene>
<comment type="similarity">
    <text evidence="1">Belongs to the folylpolyglutamate synthase family.</text>
</comment>
<proteinExistence type="inferred from homology"/>
<evidence type="ECO:0000256" key="4">
    <source>
        <dbReference type="ARBA" id="ARBA00022840"/>
    </source>
</evidence>
<comment type="caution">
    <text evidence="5">The sequence shown here is derived from an EMBL/GenBank/DDBJ whole genome shotgun (WGS) entry which is preliminary data.</text>
</comment>
<dbReference type="GO" id="GO:0008841">
    <property type="term" value="F:dihydrofolate synthase activity"/>
    <property type="evidence" value="ECO:0007669"/>
    <property type="project" value="TreeGrafter"/>
</dbReference>
<accession>A0A8I2ZRF8</accession>